<feature type="domain" description="Peptidase M14" evidence="12">
    <location>
        <begin position="50"/>
        <end position="161"/>
    </location>
</feature>
<evidence type="ECO:0000256" key="2">
    <source>
        <dbReference type="ARBA" id="ARBA00005988"/>
    </source>
</evidence>
<comment type="caution">
    <text evidence="13">The sequence shown here is derived from an EMBL/GenBank/DDBJ whole genome shotgun (WGS) entry which is preliminary data.</text>
</comment>
<evidence type="ECO:0000256" key="11">
    <source>
        <dbReference type="SAM" id="SignalP"/>
    </source>
</evidence>
<dbReference type="InterPro" id="IPR057246">
    <property type="entry name" value="CARBOXYPEPT_ZN_1"/>
</dbReference>
<evidence type="ECO:0000256" key="7">
    <source>
        <dbReference type="ARBA" id="ARBA00022801"/>
    </source>
</evidence>
<comment type="similarity">
    <text evidence="2 10">Belongs to the peptidase M14 family.</text>
</comment>
<dbReference type="SUPFAM" id="SSF53187">
    <property type="entry name" value="Zn-dependent exopeptidases"/>
    <property type="match status" value="2"/>
</dbReference>
<dbReference type="PANTHER" id="PTHR11705:SF140">
    <property type="entry name" value="FI02848P-RELATED"/>
    <property type="match status" value="1"/>
</dbReference>
<dbReference type="GO" id="GO:0004181">
    <property type="term" value="F:metallocarboxypeptidase activity"/>
    <property type="evidence" value="ECO:0007669"/>
    <property type="project" value="InterPro"/>
</dbReference>
<comment type="cofactor">
    <cofactor evidence="1">
        <name>Zn(2+)</name>
        <dbReference type="ChEBI" id="CHEBI:29105"/>
    </cofactor>
</comment>
<feature type="chain" id="PRO_5035931158" evidence="11">
    <location>
        <begin position="16"/>
        <end position="330"/>
    </location>
</feature>
<dbReference type="AlphaFoldDB" id="A0A8S4SJ41"/>
<dbReference type="Pfam" id="PF00246">
    <property type="entry name" value="Peptidase_M14"/>
    <property type="match status" value="2"/>
</dbReference>
<reference evidence="13" key="1">
    <citation type="submission" date="2022-03" db="EMBL/GenBank/DDBJ databases">
        <authorList>
            <person name="Lindestad O."/>
        </authorList>
    </citation>
    <scope>NUCLEOTIDE SEQUENCE</scope>
</reference>
<dbReference type="Gene3D" id="3.40.630.10">
    <property type="entry name" value="Zn peptidases"/>
    <property type="match status" value="2"/>
</dbReference>
<keyword evidence="5" id="KW-0479">Metal-binding</keyword>
<keyword evidence="3" id="KW-0121">Carboxypeptidase</keyword>
<organism evidence="13 14">
    <name type="scientific">Pararge aegeria aegeria</name>
    <dbReference type="NCBI Taxonomy" id="348720"/>
    <lineage>
        <taxon>Eukaryota</taxon>
        <taxon>Metazoa</taxon>
        <taxon>Ecdysozoa</taxon>
        <taxon>Arthropoda</taxon>
        <taxon>Hexapoda</taxon>
        <taxon>Insecta</taxon>
        <taxon>Pterygota</taxon>
        <taxon>Neoptera</taxon>
        <taxon>Endopterygota</taxon>
        <taxon>Lepidoptera</taxon>
        <taxon>Glossata</taxon>
        <taxon>Ditrysia</taxon>
        <taxon>Papilionoidea</taxon>
        <taxon>Nymphalidae</taxon>
        <taxon>Satyrinae</taxon>
        <taxon>Satyrini</taxon>
        <taxon>Parargina</taxon>
        <taxon>Pararge</taxon>
    </lineage>
</organism>
<dbReference type="GO" id="GO:0005615">
    <property type="term" value="C:extracellular space"/>
    <property type="evidence" value="ECO:0007669"/>
    <property type="project" value="TreeGrafter"/>
</dbReference>
<keyword evidence="14" id="KW-1185">Reference proteome</keyword>
<evidence type="ECO:0000256" key="4">
    <source>
        <dbReference type="ARBA" id="ARBA00022670"/>
    </source>
</evidence>
<evidence type="ECO:0000256" key="5">
    <source>
        <dbReference type="ARBA" id="ARBA00022723"/>
    </source>
</evidence>
<evidence type="ECO:0000256" key="6">
    <source>
        <dbReference type="ARBA" id="ARBA00022729"/>
    </source>
</evidence>
<keyword evidence="8" id="KW-0862">Zinc</keyword>
<keyword evidence="6 11" id="KW-0732">Signal</keyword>
<gene>
    <name evidence="13" type="primary">jg16896</name>
    <name evidence="13" type="ORF">PAEG_LOCUS26820</name>
</gene>
<evidence type="ECO:0000259" key="12">
    <source>
        <dbReference type="PROSITE" id="PS52035"/>
    </source>
</evidence>
<sequence>MKVWLLGILIVAAYAKHEEYDGHLNLEDQMFTDKVSASPSRIGGRLPYNQYQSVEAIHKYMDDVAAAHPNIARVVTPTNSFHGQPMKYMRISTTNFQDSRKPVIFLDGGMHGREWLSIPPVTYAINQLVENVTDPTLLSRFDWILLPIVNPDGYRFSRQGDDQLIEAQRKATLFSRSERVTYENYQPLEVIYEYMDTVARKYSQTVTLVTPANSFEGRPIKYLKISKDNFKSGKPVIFLDAGLHAREWITIPTVTYAIHKLVENVTEPDLLDKFDWILFPVVNPDGYKYSYDVVSNILRLNEFGFRFFVQCELVHTLLLLFLGRLRSWYA</sequence>
<dbReference type="GO" id="GO:0006508">
    <property type="term" value="P:proteolysis"/>
    <property type="evidence" value="ECO:0007669"/>
    <property type="project" value="UniProtKB-KW"/>
</dbReference>
<evidence type="ECO:0000256" key="3">
    <source>
        <dbReference type="ARBA" id="ARBA00022645"/>
    </source>
</evidence>
<dbReference type="InterPro" id="IPR000834">
    <property type="entry name" value="Peptidase_M14"/>
</dbReference>
<comment type="caution">
    <text evidence="10">Lacks conserved residue(s) required for the propagation of feature annotation.</text>
</comment>
<evidence type="ECO:0000313" key="14">
    <source>
        <dbReference type="Proteomes" id="UP000838756"/>
    </source>
</evidence>
<keyword evidence="7" id="KW-0378">Hydrolase</keyword>
<feature type="signal peptide" evidence="11">
    <location>
        <begin position="1"/>
        <end position="15"/>
    </location>
</feature>
<dbReference type="PROSITE" id="PS52035">
    <property type="entry name" value="PEPTIDASE_M14"/>
    <property type="match status" value="2"/>
</dbReference>
<proteinExistence type="inferred from homology"/>
<dbReference type="FunFam" id="3.40.630.10:FF:000084">
    <property type="entry name" value="Carboxypeptidase B2"/>
    <property type="match status" value="1"/>
</dbReference>
<evidence type="ECO:0000256" key="1">
    <source>
        <dbReference type="ARBA" id="ARBA00001947"/>
    </source>
</evidence>
<evidence type="ECO:0000256" key="9">
    <source>
        <dbReference type="ARBA" id="ARBA00023049"/>
    </source>
</evidence>
<evidence type="ECO:0000256" key="8">
    <source>
        <dbReference type="ARBA" id="ARBA00022833"/>
    </source>
</evidence>
<protein>
    <submittedName>
        <fullName evidence="13">Jg16896 protein</fullName>
    </submittedName>
</protein>
<dbReference type="PROSITE" id="PS00132">
    <property type="entry name" value="CARBOXYPEPT_ZN_1"/>
    <property type="match status" value="2"/>
</dbReference>
<evidence type="ECO:0000313" key="13">
    <source>
        <dbReference type="EMBL" id="CAH2268466.1"/>
    </source>
</evidence>
<dbReference type="Proteomes" id="UP000838756">
    <property type="component" value="Unassembled WGS sequence"/>
</dbReference>
<evidence type="ECO:0000256" key="10">
    <source>
        <dbReference type="PROSITE-ProRule" id="PRU01379"/>
    </source>
</evidence>
<keyword evidence="4" id="KW-0645">Protease</keyword>
<dbReference type="SMART" id="SM00631">
    <property type="entry name" value="Zn_pept"/>
    <property type="match status" value="1"/>
</dbReference>
<name>A0A8S4SJ41_9NEOP</name>
<dbReference type="OrthoDB" id="3626597at2759"/>
<keyword evidence="9" id="KW-0482">Metalloprotease</keyword>
<feature type="domain" description="Peptidase M14" evidence="12">
    <location>
        <begin position="184"/>
        <end position="330"/>
    </location>
</feature>
<dbReference type="GO" id="GO:0008270">
    <property type="term" value="F:zinc ion binding"/>
    <property type="evidence" value="ECO:0007669"/>
    <property type="project" value="InterPro"/>
</dbReference>
<dbReference type="EMBL" id="CAKXAJ010026436">
    <property type="protein sequence ID" value="CAH2268466.1"/>
    <property type="molecule type" value="Genomic_DNA"/>
</dbReference>
<accession>A0A8S4SJ41</accession>
<dbReference type="PANTHER" id="PTHR11705">
    <property type="entry name" value="PROTEASE FAMILY M14 CARBOXYPEPTIDASE A,B"/>
    <property type="match status" value="1"/>
</dbReference>